<sequence>MERLNNAYALLIGVKDDKLDTLIDAKGIYDMLVDENLSAYHPDNIIFLSGEETTRKHILDAFDKLQQMTNEDSSVFLYYTGHGGYGLGEYFIQPYGIVGSPAEAVRNSWVSASELKEKLNGLKSKRLIFFLDCCHAEGMTKGGFFNQKEEIKSKSGITLSAKSSEVADGLGQKIDNERGVSIISSCREDQLSYQPTGQNSIFTKCLIDAVQGKNKSEFKDPFIRIYEVLSYLQEEVPKIAMQGGKAQNPYVNLQLYDNFVLSYVPKEIRKKLSIQTSEKSEDKSSKELKEVVTSYRETESSNNLLLFVHGFSGEAADTFGIIPELLMKDERMNGWDMKPMGYSPNVDPEFGKDIWGGIKDIDKISKYLAKSFRYKFDKYDRIAIVAHSLGGLIAQKAIINSNEELRSKISHLILLGTPNYGIEAAQLTKLWNNKYKELSSTGDFIVSLRNEWDSIFKNKYPFKLKVAAAIDDEYVDIASSFGSFPKEYCEIVAGNHSSMVKPKDEFNDSYNLIVNTLTNNTFYNQYTNSEEINIALGKYDAVIKKLLPNANALDINGLRQLVFSLEGADRKDEALELITNHSLAKDNGDLFGIIGGRYKRSYLLNHKIEDAQQAIDYYMKGLTVALKDNNLSQIYYQAINLAFLSIVAKNNETEMLKYANQALEAANACRNNLWKYATIAEANLYLDNMDVAKEYYTKAAEMSGIREKISMHTNAYKAYTCLMDTDNPNDDFIKFLHTSFLS</sequence>
<dbReference type="InterPro" id="IPR007751">
    <property type="entry name" value="DUF676_lipase-like"/>
</dbReference>
<dbReference type="PANTHER" id="PTHR22576">
    <property type="entry name" value="MUCOSA ASSOCIATED LYMPHOID TISSUE LYMPHOMA TRANSLOCATION PROTEIN 1/PARACASPASE"/>
    <property type="match status" value="1"/>
</dbReference>
<evidence type="ECO:0000313" key="4">
    <source>
        <dbReference type="Proteomes" id="UP000199312"/>
    </source>
</evidence>
<dbReference type="SUPFAM" id="SSF52129">
    <property type="entry name" value="Caspase-like"/>
    <property type="match status" value="1"/>
</dbReference>
<dbReference type="Gene3D" id="3.40.50.1460">
    <property type="match status" value="1"/>
</dbReference>
<dbReference type="InterPro" id="IPR046880">
    <property type="entry name" value="TPR-S"/>
</dbReference>
<dbReference type="SUPFAM" id="SSF81901">
    <property type="entry name" value="HCP-like"/>
    <property type="match status" value="1"/>
</dbReference>
<feature type="domain" description="DUF676" evidence="2">
    <location>
        <begin position="301"/>
        <end position="428"/>
    </location>
</feature>
<accession>A0A1I6P0S1</accession>
<dbReference type="RefSeq" id="WP_090222878.1">
    <property type="nucleotide sequence ID" value="NZ_FOZP01000001.1"/>
</dbReference>
<dbReference type="SUPFAM" id="SSF53474">
    <property type="entry name" value="alpha/beta-Hydrolases"/>
    <property type="match status" value="1"/>
</dbReference>
<proteinExistence type="predicted"/>
<dbReference type="InterPro" id="IPR052039">
    <property type="entry name" value="Caspase-related_regulators"/>
</dbReference>
<keyword evidence="4" id="KW-1185">Reference proteome</keyword>
<reference evidence="4" key="1">
    <citation type="submission" date="2016-10" db="EMBL/GenBank/DDBJ databases">
        <authorList>
            <person name="Varghese N."/>
            <person name="Submissions S."/>
        </authorList>
    </citation>
    <scope>NUCLEOTIDE SEQUENCE [LARGE SCALE GENOMIC DNA]</scope>
    <source>
        <strain evidence="4">DSM 24450</strain>
    </source>
</reference>
<gene>
    <name evidence="3" type="ORF">SAMN04488006_0789</name>
</gene>
<dbReference type="Pfam" id="PF05057">
    <property type="entry name" value="DUF676"/>
    <property type="match status" value="1"/>
</dbReference>
<dbReference type="GO" id="GO:0006508">
    <property type="term" value="P:proteolysis"/>
    <property type="evidence" value="ECO:0007669"/>
    <property type="project" value="InterPro"/>
</dbReference>
<dbReference type="Proteomes" id="UP000199312">
    <property type="component" value="Unassembled WGS sequence"/>
</dbReference>
<dbReference type="STRING" id="593133.SAMN04488006_0789"/>
<dbReference type="AlphaFoldDB" id="A0A1I6P0S1"/>
<evidence type="ECO:0000259" key="2">
    <source>
        <dbReference type="Pfam" id="PF05057"/>
    </source>
</evidence>
<name>A0A1I6P0S1_9FLAO</name>
<dbReference type="Gene3D" id="3.40.50.1820">
    <property type="entry name" value="alpha/beta hydrolase"/>
    <property type="match status" value="1"/>
</dbReference>
<dbReference type="OrthoDB" id="596779at2"/>
<dbReference type="InterPro" id="IPR011600">
    <property type="entry name" value="Pept_C14_caspase"/>
</dbReference>
<dbReference type="GO" id="GO:0004197">
    <property type="term" value="F:cysteine-type endopeptidase activity"/>
    <property type="evidence" value="ECO:0007669"/>
    <property type="project" value="InterPro"/>
</dbReference>
<dbReference type="PANTHER" id="PTHR22576:SF37">
    <property type="entry name" value="MUCOSA-ASSOCIATED LYMPHOID TISSUE LYMPHOMA TRANSLOCATION PROTEIN 1"/>
    <property type="match status" value="1"/>
</dbReference>
<feature type="domain" description="Peptidase C14 caspase" evidence="1">
    <location>
        <begin position="8"/>
        <end position="259"/>
    </location>
</feature>
<dbReference type="InterPro" id="IPR029058">
    <property type="entry name" value="AB_hydrolase_fold"/>
</dbReference>
<dbReference type="InterPro" id="IPR029030">
    <property type="entry name" value="Caspase-like_dom_sf"/>
</dbReference>
<protein>
    <submittedName>
        <fullName evidence="3">Putative serine esterase</fullName>
    </submittedName>
</protein>
<dbReference type="Pfam" id="PF00656">
    <property type="entry name" value="Peptidase_C14"/>
    <property type="match status" value="1"/>
</dbReference>
<organism evidence="3 4">
    <name type="scientific">Lutibacter maritimus</name>
    <dbReference type="NCBI Taxonomy" id="593133"/>
    <lineage>
        <taxon>Bacteria</taxon>
        <taxon>Pseudomonadati</taxon>
        <taxon>Bacteroidota</taxon>
        <taxon>Flavobacteriia</taxon>
        <taxon>Flavobacteriales</taxon>
        <taxon>Flavobacteriaceae</taxon>
        <taxon>Lutibacter</taxon>
    </lineage>
</organism>
<evidence type="ECO:0000259" key="1">
    <source>
        <dbReference type="Pfam" id="PF00656"/>
    </source>
</evidence>
<dbReference type="Pfam" id="PF20308">
    <property type="entry name" value="TPR-S"/>
    <property type="match status" value="1"/>
</dbReference>
<evidence type="ECO:0000313" key="3">
    <source>
        <dbReference type="EMBL" id="SFS33816.1"/>
    </source>
</evidence>
<dbReference type="EMBL" id="FOZP01000001">
    <property type="protein sequence ID" value="SFS33816.1"/>
    <property type="molecule type" value="Genomic_DNA"/>
</dbReference>